<dbReference type="Pfam" id="PF00483">
    <property type="entry name" value="NTP_transferase"/>
    <property type="match status" value="1"/>
</dbReference>
<protein>
    <submittedName>
        <fullName evidence="4">Sugar phosphate nucleotidyltransferase</fullName>
    </submittedName>
</protein>
<organism evidence="4 5">
    <name type="scientific">Pseudogemmatithrix spongiicola</name>
    <dbReference type="NCBI Taxonomy" id="3062599"/>
    <lineage>
        <taxon>Bacteria</taxon>
        <taxon>Pseudomonadati</taxon>
        <taxon>Gemmatimonadota</taxon>
        <taxon>Gemmatimonadia</taxon>
        <taxon>Gemmatimonadales</taxon>
        <taxon>Gemmatimonadaceae</taxon>
        <taxon>Pseudogemmatithrix</taxon>
    </lineage>
</organism>
<dbReference type="InterPro" id="IPR005835">
    <property type="entry name" value="NTP_transferase_dom"/>
</dbReference>
<keyword evidence="5" id="KW-1185">Reference proteome</keyword>
<dbReference type="EMBL" id="CP130613">
    <property type="protein sequence ID" value="WKW15579.1"/>
    <property type="molecule type" value="Genomic_DNA"/>
</dbReference>
<reference evidence="4" key="1">
    <citation type="submission" date="2023-07" db="EMBL/GenBank/DDBJ databases">
        <authorList>
            <person name="Haufschild T."/>
            <person name="Kallscheuer N."/>
            <person name="Hammer J."/>
            <person name="Kohn T."/>
            <person name="Kabuu M."/>
            <person name="Jogler M."/>
            <person name="Wohfarth N."/>
            <person name="Heuer A."/>
            <person name="Rohde M."/>
            <person name="van Teeseling M.C.F."/>
            <person name="Jogler C."/>
        </authorList>
    </citation>
    <scope>NUCLEOTIDE SEQUENCE</scope>
    <source>
        <strain evidence="3">Strain 138</strain>
        <strain evidence="4">Strain 318</strain>
    </source>
</reference>
<name>A0AA49K0R8_9BACT</name>
<dbReference type="AlphaFoldDB" id="A0AA49K0R8"/>
<proteinExistence type="predicted"/>
<accession>A0AA49Q591</accession>
<dbReference type="SUPFAM" id="SSF53448">
    <property type="entry name" value="Nucleotide-diphospho-sugar transferases"/>
    <property type="match status" value="1"/>
</dbReference>
<dbReference type="Proteomes" id="UP001229955">
    <property type="component" value="Chromosome"/>
</dbReference>
<dbReference type="InterPro" id="IPR051161">
    <property type="entry name" value="Mannose-6P_isomerase_type2"/>
</dbReference>
<dbReference type="EMBL" id="CP130612">
    <property type="protein sequence ID" value="WKW12672.1"/>
    <property type="molecule type" value="Genomic_DNA"/>
</dbReference>
<dbReference type="SUPFAM" id="SSF159283">
    <property type="entry name" value="Guanosine diphospho-D-mannose pyrophosphorylase/mannose-6-phosphate isomerase linker domain"/>
    <property type="match status" value="1"/>
</dbReference>
<dbReference type="PANTHER" id="PTHR46390:SF1">
    <property type="entry name" value="MANNOSE-1-PHOSPHATE GUANYLYLTRANSFERASE"/>
    <property type="match status" value="1"/>
</dbReference>
<dbReference type="GO" id="GO:0004475">
    <property type="term" value="F:mannose-1-phosphate guanylyltransferase (GTP) activity"/>
    <property type="evidence" value="ECO:0007669"/>
    <property type="project" value="TreeGrafter"/>
</dbReference>
<dbReference type="RefSeq" id="WP_367885551.1">
    <property type="nucleotide sequence ID" value="NZ_CP130612.1"/>
</dbReference>
<evidence type="ECO:0000259" key="2">
    <source>
        <dbReference type="Pfam" id="PF00483"/>
    </source>
</evidence>
<evidence type="ECO:0000313" key="5">
    <source>
        <dbReference type="Proteomes" id="UP001229955"/>
    </source>
</evidence>
<dbReference type="PANTHER" id="PTHR46390">
    <property type="entry name" value="MANNOSE-1-PHOSPHATE GUANYLYLTRANSFERASE"/>
    <property type="match status" value="1"/>
</dbReference>
<gene>
    <name evidence="3" type="ORF">Strain138_001978</name>
    <name evidence="4" type="ORF">Strain318_001977</name>
</gene>
<dbReference type="KEGG" id="pspc:Strain318_001977"/>
<evidence type="ECO:0000313" key="3">
    <source>
        <dbReference type="EMBL" id="WKW12672.1"/>
    </source>
</evidence>
<dbReference type="GO" id="GO:0009298">
    <property type="term" value="P:GDP-mannose biosynthetic process"/>
    <property type="evidence" value="ECO:0007669"/>
    <property type="project" value="TreeGrafter"/>
</dbReference>
<evidence type="ECO:0000256" key="1">
    <source>
        <dbReference type="SAM" id="MobiDB-lite"/>
    </source>
</evidence>
<feature type="domain" description="Nucleotidyl transferase" evidence="2">
    <location>
        <begin position="45"/>
        <end position="320"/>
    </location>
</feature>
<sequence>MPLPGATPPGDLSGSTAAGSTAAGTLPAEQLAAFSEPETDVALWAVIFAGGIGSRFWPLSTPARPKPLLALVSEQTLIEETVGRLQPTIPPERVLILTSRDIAPAIRSVTKDVPDENVLVEPRPLGTAAALAWGAQELVRRAGPSAMCVAIHADLAVDFPEEFRRTLRRAASYAARERALVSVGIQPSRPETGFGYIVPGPALDVDHPLGKGGAATTLRYVEKPSEHEAAQLIREGCRWHSGIVVASAETILSELAAHTPEVRDGLEALRLGNLPTFVGMVRATSLERGLLERTQRLLVIQGEFGWDDVGTWASLRRARDLDDDGNGAVGHVHFVEADCNVVHAERGTVVVYGVSRMLVVTLDGLTFVTSLDRATDLRPLLDALPGSMRIHPTGS</sequence>
<feature type="region of interest" description="Disordered" evidence="1">
    <location>
        <begin position="1"/>
        <end position="21"/>
    </location>
</feature>
<evidence type="ECO:0000313" key="4">
    <source>
        <dbReference type="EMBL" id="WKW15579.1"/>
    </source>
</evidence>
<accession>A0AA49K0R8</accession>
<dbReference type="InterPro" id="IPR029044">
    <property type="entry name" value="Nucleotide-diphossugar_trans"/>
</dbReference>
<dbReference type="Gene3D" id="3.90.550.10">
    <property type="entry name" value="Spore Coat Polysaccharide Biosynthesis Protein SpsA, Chain A"/>
    <property type="match status" value="1"/>
</dbReference>